<dbReference type="CDD" id="cd02440">
    <property type="entry name" value="AdoMet_MTases"/>
    <property type="match status" value="1"/>
</dbReference>
<dbReference type="STRING" id="474950.SAMN05421771_1061"/>
<dbReference type="SUPFAM" id="SSF53335">
    <property type="entry name" value="S-adenosyl-L-methionine-dependent methyltransferases"/>
    <property type="match status" value="1"/>
</dbReference>
<keyword evidence="2" id="KW-1185">Reference proteome</keyword>
<proteinExistence type="predicted"/>
<dbReference type="Gene3D" id="3.40.50.150">
    <property type="entry name" value="Vaccinia Virus protein VP39"/>
    <property type="match status" value="1"/>
</dbReference>
<dbReference type="GO" id="GO:0008168">
    <property type="term" value="F:methyltransferase activity"/>
    <property type="evidence" value="ECO:0007669"/>
    <property type="project" value="UniProtKB-KW"/>
</dbReference>
<protein>
    <submittedName>
        <fullName evidence="1">Predicted O-methyltransferase YrrM</fullName>
    </submittedName>
</protein>
<keyword evidence="1" id="KW-0808">Transferase</keyword>
<accession>A0A1I6LPR2</accession>
<dbReference type="Pfam" id="PF13578">
    <property type="entry name" value="Methyltransf_24"/>
    <property type="match status" value="1"/>
</dbReference>
<name>A0A1I6LPR2_9BACT</name>
<dbReference type="Proteomes" id="UP000199024">
    <property type="component" value="Unassembled WGS sequence"/>
</dbReference>
<dbReference type="PANTHER" id="PTHR43167">
    <property type="entry name" value="PUTATIVE (AFU_ORTHOLOGUE AFUA_6G01830)-RELATED"/>
    <property type="match status" value="1"/>
</dbReference>
<sequence>MGLFKKKLKQEHKVMLQHERAAGSLLPEYHRATPECPHPERWSMIDSMTAEVEVLEFLATLVTTIKPELVVETGSFLGVSTEWIARGMQRNGFGKVISCEFDPVVYEKAKARLAGSELLPWMEFRNESSLEMKVEGTIDLLFSDSDTPIREAEVKRFLPQMKPTGVILMHDASSHMRVVRDAALKMEDEGLISVVLLPTPRGLVIAQPRAGRT</sequence>
<organism evidence="1 2">
    <name type="scientific">Granulicella pectinivorans</name>
    <dbReference type="NCBI Taxonomy" id="474950"/>
    <lineage>
        <taxon>Bacteria</taxon>
        <taxon>Pseudomonadati</taxon>
        <taxon>Acidobacteriota</taxon>
        <taxon>Terriglobia</taxon>
        <taxon>Terriglobales</taxon>
        <taxon>Acidobacteriaceae</taxon>
        <taxon>Granulicella</taxon>
    </lineage>
</organism>
<dbReference type="AlphaFoldDB" id="A0A1I6LPR2"/>
<keyword evidence="1" id="KW-0489">Methyltransferase</keyword>
<evidence type="ECO:0000313" key="2">
    <source>
        <dbReference type="Proteomes" id="UP000199024"/>
    </source>
</evidence>
<reference evidence="1 2" key="1">
    <citation type="submission" date="2016-10" db="EMBL/GenBank/DDBJ databases">
        <authorList>
            <person name="de Groot N.N."/>
        </authorList>
    </citation>
    <scope>NUCLEOTIDE SEQUENCE [LARGE SCALE GENOMIC DNA]</scope>
    <source>
        <strain evidence="1 2">DSM 21001</strain>
    </source>
</reference>
<dbReference type="GO" id="GO:0032259">
    <property type="term" value="P:methylation"/>
    <property type="evidence" value="ECO:0007669"/>
    <property type="project" value="UniProtKB-KW"/>
</dbReference>
<dbReference type="InterPro" id="IPR029063">
    <property type="entry name" value="SAM-dependent_MTases_sf"/>
</dbReference>
<dbReference type="OrthoDB" id="9799672at2"/>
<evidence type="ECO:0000313" key="1">
    <source>
        <dbReference type="EMBL" id="SFS05270.1"/>
    </source>
</evidence>
<dbReference type="PANTHER" id="PTHR43167:SF1">
    <property type="entry name" value="PUTATIVE (AFU_ORTHOLOGUE AFUA_6G01830)-RELATED"/>
    <property type="match status" value="1"/>
</dbReference>
<dbReference type="EMBL" id="FOZL01000001">
    <property type="protein sequence ID" value="SFS05270.1"/>
    <property type="molecule type" value="Genomic_DNA"/>
</dbReference>
<dbReference type="RefSeq" id="WP_089837277.1">
    <property type="nucleotide sequence ID" value="NZ_FOZL01000001.1"/>
</dbReference>
<gene>
    <name evidence="1" type="ORF">SAMN05421771_1061</name>
</gene>